<evidence type="ECO:0008006" key="2">
    <source>
        <dbReference type="Google" id="ProtNLM"/>
    </source>
</evidence>
<proteinExistence type="predicted"/>
<accession>A0A024UP76</accession>
<name>A0A024UP76_9STRA</name>
<dbReference type="SUPFAM" id="SSF69318">
    <property type="entry name" value="Integrin alpha N-terminal domain"/>
    <property type="match status" value="1"/>
</dbReference>
<dbReference type="VEuPathDB" id="FungiDB:H310_01918"/>
<dbReference type="PANTHER" id="PTHR15435">
    <property type="entry name" value="KICSTOR COMPLEX PROTEIN KAPTIN"/>
    <property type="match status" value="1"/>
</dbReference>
<dbReference type="InterPro" id="IPR029982">
    <property type="entry name" value="Kptn"/>
</dbReference>
<dbReference type="AlphaFoldDB" id="A0A024UP76"/>
<dbReference type="GO" id="GO:0007015">
    <property type="term" value="P:actin filament organization"/>
    <property type="evidence" value="ECO:0007669"/>
    <property type="project" value="InterPro"/>
</dbReference>
<evidence type="ECO:0000313" key="1">
    <source>
        <dbReference type="EMBL" id="ETW07393.1"/>
    </source>
</evidence>
<reference evidence="1" key="1">
    <citation type="submission" date="2013-12" db="EMBL/GenBank/DDBJ databases">
        <title>The Genome Sequence of Aphanomyces invadans NJM9701.</title>
        <authorList>
            <consortium name="The Broad Institute Genomics Platform"/>
            <person name="Russ C."/>
            <person name="Tyler B."/>
            <person name="van West P."/>
            <person name="Dieguez-Uribeondo J."/>
            <person name="Young S.K."/>
            <person name="Zeng Q."/>
            <person name="Gargeya S."/>
            <person name="Fitzgerald M."/>
            <person name="Abouelleil A."/>
            <person name="Alvarado L."/>
            <person name="Chapman S.B."/>
            <person name="Gainer-Dewar J."/>
            <person name="Goldberg J."/>
            <person name="Griggs A."/>
            <person name="Gujja S."/>
            <person name="Hansen M."/>
            <person name="Howarth C."/>
            <person name="Imamovic A."/>
            <person name="Ireland A."/>
            <person name="Larimer J."/>
            <person name="McCowan C."/>
            <person name="Murphy C."/>
            <person name="Pearson M."/>
            <person name="Poon T.W."/>
            <person name="Priest M."/>
            <person name="Roberts A."/>
            <person name="Saif S."/>
            <person name="Shea T."/>
            <person name="Sykes S."/>
            <person name="Wortman J."/>
            <person name="Nusbaum C."/>
            <person name="Birren B."/>
        </authorList>
    </citation>
    <scope>NUCLEOTIDE SEQUENCE [LARGE SCALE GENOMIC DNA]</scope>
    <source>
        <strain evidence="1">NJM9701</strain>
    </source>
</reference>
<dbReference type="GO" id="GO:1904262">
    <property type="term" value="P:negative regulation of TORC1 signaling"/>
    <property type="evidence" value="ECO:0007669"/>
    <property type="project" value="TreeGrafter"/>
</dbReference>
<dbReference type="InterPro" id="IPR028994">
    <property type="entry name" value="Integrin_alpha_N"/>
</dbReference>
<dbReference type="GO" id="GO:0051015">
    <property type="term" value="F:actin filament binding"/>
    <property type="evidence" value="ECO:0007669"/>
    <property type="project" value="TreeGrafter"/>
</dbReference>
<dbReference type="PANTHER" id="PTHR15435:SF2">
    <property type="entry name" value="KICSTOR COMPLEX PROTEIN KAPTIN"/>
    <property type="match status" value="1"/>
</dbReference>
<dbReference type="GeneID" id="20078968"/>
<gene>
    <name evidence="1" type="ORF">H310_01918</name>
</gene>
<dbReference type="GO" id="GO:0030027">
    <property type="term" value="C:lamellipodium"/>
    <property type="evidence" value="ECO:0007669"/>
    <property type="project" value="TreeGrafter"/>
</dbReference>
<dbReference type="eggNOG" id="ENOG502QTF2">
    <property type="taxonomic scope" value="Eukaryota"/>
</dbReference>
<dbReference type="GO" id="GO:0015629">
    <property type="term" value="C:actin cytoskeleton"/>
    <property type="evidence" value="ECO:0007669"/>
    <property type="project" value="InterPro"/>
</dbReference>
<protein>
    <recommendedName>
        <fullName evidence="2">Kaptin</fullName>
    </recommendedName>
</protein>
<sequence>MGYGQTWLFRYPAPLHDAEVGMEREYSRQPSYYDMEDVDEEEATNVTAMISRDKDVAAFAMTPIAPDRSDALLLALLYRRDDNQFHFSAVGLRKDSTPTPLDRAMANANMPHEASLLSCDVLQLPSSRSVLLLLYQEPRDGRCWLTLQPVGSGTHGEQVSGRRQRFEQSSVPLKPVVVTARHNEKIFYGVLLFRFESVIACGYVHDSSTSPDNQTPLEAEQLPPDDFARFFPHLVECPLGVTAYHTTTTTSDKESPTRVLALGCANGVIKVMGGKAALDGFESVACTKQFELDGPISSLHVFNVHAHVDTRDRCAMHCDVLVSSSIGFAAVYHDPFDSACRPHVLPESDYYDSILCCLSADIDMDGIPELLLGTFSNALIAYESKPDSRNATNPSPGTRYPLHDGGGADASAASWRVVAKDKWDFFFFGPVYAIVCQDMNGDGVDELIIASTDGIHVLEPDCDQVLEKLHAVLQALQQPGP</sequence>
<dbReference type="EMBL" id="KI913954">
    <property type="protein sequence ID" value="ETW07393.1"/>
    <property type="molecule type" value="Genomic_DNA"/>
</dbReference>
<dbReference type="GO" id="GO:0034198">
    <property type="term" value="P:cellular response to amino acid starvation"/>
    <property type="evidence" value="ECO:0007669"/>
    <property type="project" value="TreeGrafter"/>
</dbReference>
<dbReference type="STRING" id="157072.A0A024UP76"/>
<organism evidence="1">
    <name type="scientific">Aphanomyces invadans</name>
    <dbReference type="NCBI Taxonomy" id="157072"/>
    <lineage>
        <taxon>Eukaryota</taxon>
        <taxon>Sar</taxon>
        <taxon>Stramenopiles</taxon>
        <taxon>Oomycota</taxon>
        <taxon>Saprolegniomycetes</taxon>
        <taxon>Saprolegniales</taxon>
        <taxon>Verrucalvaceae</taxon>
        <taxon>Aphanomyces</taxon>
    </lineage>
</organism>
<dbReference type="RefSeq" id="XP_008863486.1">
    <property type="nucleotide sequence ID" value="XM_008865264.1"/>
</dbReference>
<dbReference type="OrthoDB" id="10267127at2759"/>